<keyword evidence="6" id="KW-0472">Membrane</keyword>
<dbReference type="PROSITE" id="PS50042">
    <property type="entry name" value="CNMP_BINDING_3"/>
    <property type="match status" value="1"/>
</dbReference>
<evidence type="ECO:0000256" key="1">
    <source>
        <dbReference type="ARBA" id="ARBA00004141"/>
    </source>
</evidence>
<protein>
    <submittedName>
        <fullName evidence="10">Cyclic nucleotide-binding-like protein</fullName>
    </submittedName>
</protein>
<evidence type="ECO:0000313" key="10">
    <source>
        <dbReference type="EMBL" id="ORZ33958.1"/>
    </source>
</evidence>
<dbReference type="PROSITE" id="PS00889">
    <property type="entry name" value="CNMP_BINDING_2"/>
    <property type="match status" value="1"/>
</dbReference>
<keyword evidence="11" id="KW-1185">Reference proteome</keyword>
<organism evidence="10 11">
    <name type="scientific">Catenaria anguillulae PL171</name>
    <dbReference type="NCBI Taxonomy" id="765915"/>
    <lineage>
        <taxon>Eukaryota</taxon>
        <taxon>Fungi</taxon>
        <taxon>Fungi incertae sedis</taxon>
        <taxon>Blastocladiomycota</taxon>
        <taxon>Blastocladiomycetes</taxon>
        <taxon>Blastocladiales</taxon>
        <taxon>Catenariaceae</taxon>
        <taxon>Catenaria</taxon>
    </lineage>
</organism>
<evidence type="ECO:0000256" key="3">
    <source>
        <dbReference type="ARBA" id="ARBA00022692"/>
    </source>
</evidence>
<dbReference type="InterPro" id="IPR014710">
    <property type="entry name" value="RmlC-like_jellyroll"/>
</dbReference>
<name>A0A1Y2HH87_9FUNG</name>
<keyword evidence="5" id="KW-0406">Ion transport</keyword>
<proteinExistence type="predicted"/>
<feature type="domain" description="Cyclic nucleotide-binding" evidence="9">
    <location>
        <begin position="64"/>
        <end position="152"/>
    </location>
</feature>
<evidence type="ECO:0000256" key="6">
    <source>
        <dbReference type="ARBA" id="ARBA00023136"/>
    </source>
</evidence>
<dbReference type="InterPro" id="IPR018490">
    <property type="entry name" value="cNMP-bd_dom_sf"/>
</dbReference>
<dbReference type="GO" id="GO:0016020">
    <property type="term" value="C:membrane"/>
    <property type="evidence" value="ECO:0007669"/>
    <property type="project" value="UniProtKB-SubCell"/>
</dbReference>
<dbReference type="PANTHER" id="PTHR45638:SF11">
    <property type="entry name" value="CYCLIC NUCLEOTIDE-GATED CATION CHANNEL SUBUNIT A"/>
    <property type="match status" value="1"/>
</dbReference>
<dbReference type="PRINTS" id="PR00103">
    <property type="entry name" value="CAMPKINASE"/>
</dbReference>
<evidence type="ECO:0000256" key="2">
    <source>
        <dbReference type="ARBA" id="ARBA00022448"/>
    </source>
</evidence>
<dbReference type="PROSITE" id="PS00888">
    <property type="entry name" value="CNMP_BINDING_1"/>
    <property type="match status" value="1"/>
</dbReference>
<keyword evidence="8" id="KW-0407">Ion channel</keyword>
<dbReference type="GO" id="GO:0044877">
    <property type="term" value="F:protein-containing complex binding"/>
    <property type="evidence" value="ECO:0007669"/>
    <property type="project" value="TreeGrafter"/>
</dbReference>
<gene>
    <name evidence="10" type="ORF">BCR44DRAFT_205110</name>
</gene>
<keyword evidence="2" id="KW-0813">Transport</keyword>
<reference evidence="10 11" key="1">
    <citation type="submission" date="2016-07" db="EMBL/GenBank/DDBJ databases">
        <title>Pervasive Adenine N6-methylation of Active Genes in Fungi.</title>
        <authorList>
            <consortium name="DOE Joint Genome Institute"/>
            <person name="Mondo S.J."/>
            <person name="Dannebaum R.O."/>
            <person name="Kuo R.C."/>
            <person name="Labutti K."/>
            <person name="Haridas S."/>
            <person name="Kuo A."/>
            <person name="Salamov A."/>
            <person name="Ahrendt S.R."/>
            <person name="Lipzen A."/>
            <person name="Sullivan W."/>
            <person name="Andreopoulos W.B."/>
            <person name="Clum A."/>
            <person name="Lindquist E."/>
            <person name="Daum C."/>
            <person name="Ramamoorthy G.K."/>
            <person name="Gryganskyi A."/>
            <person name="Culley D."/>
            <person name="Magnuson J.K."/>
            <person name="James T.Y."/>
            <person name="O'Malley M.A."/>
            <person name="Stajich J.E."/>
            <person name="Spatafora J.W."/>
            <person name="Visel A."/>
            <person name="Grigoriev I.V."/>
        </authorList>
    </citation>
    <scope>NUCLEOTIDE SEQUENCE [LARGE SCALE GENOMIC DNA]</scope>
    <source>
        <strain evidence="10 11">PL171</strain>
    </source>
</reference>
<dbReference type="PANTHER" id="PTHR45638">
    <property type="entry name" value="CYCLIC NUCLEOTIDE-GATED CATION CHANNEL SUBUNIT A"/>
    <property type="match status" value="1"/>
</dbReference>
<dbReference type="AlphaFoldDB" id="A0A1Y2HH87"/>
<dbReference type="OrthoDB" id="421226at2759"/>
<keyword evidence="4" id="KW-1133">Transmembrane helix</keyword>
<dbReference type="SUPFAM" id="SSF51206">
    <property type="entry name" value="cAMP-binding domain-like"/>
    <property type="match status" value="1"/>
</dbReference>
<sequence length="158" mass="18000">MLGQYMIKQQFPVGLQVKVLDQEEFEWIHAKGLNTEQIFLQLPRPLRLEVYVHLYYQLVSSVPVFKNTDDLFKVALCERISMITVRAGFYICKAGDQGDEMYFIRRGKVDIYTRDETKLLVSLGAGAFFGEVALYMESTRSATAKTAMDSELVHTAAS</sequence>
<keyword evidence="3" id="KW-0812">Transmembrane</keyword>
<dbReference type="InterPro" id="IPR018488">
    <property type="entry name" value="cNMP-bd_CS"/>
</dbReference>
<dbReference type="Gene3D" id="2.60.120.10">
    <property type="entry name" value="Jelly Rolls"/>
    <property type="match status" value="1"/>
</dbReference>
<dbReference type="EMBL" id="MCFL01000032">
    <property type="protein sequence ID" value="ORZ33958.1"/>
    <property type="molecule type" value="Genomic_DNA"/>
</dbReference>
<accession>A0A1Y2HH87</accession>
<comment type="caution">
    <text evidence="10">The sequence shown here is derived from an EMBL/GenBank/DDBJ whole genome shotgun (WGS) entry which is preliminary data.</text>
</comment>
<evidence type="ECO:0000259" key="9">
    <source>
        <dbReference type="PROSITE" id="PS50042"/>
    </source>
</evidence>
<keyword evidence="7" id="KW-1071">Ligand-gated ion channel</keyword>
<dbReference type="InterPro" id="IPR050866">
    <property type="entry name" value="CNG_cation_channel"/>
</dbReference>
<comment type="subcellular location">
    <subcellularLocation>
        <location evidence="1">Membrane</location>
        <topology evidence="1">Multi-pass membrane protein</topology>
    </subcellularLocation>
</comment>
<dbReference type="STRING" id="765915.A0A1Y2HH87"/>
<evidence type="ECO:0000313" key="11">
    <source>
        <dbReference type="Proteomes" id="UP000193411"/>
    </source>
</evidence>
<evidence type="ECO:0000256" key="8">
    <source>
        <dbReference type="ARBA" id="ARBA00023303"/>
    </source>
</evidence>
<dbReference type="Pfam" id="PF00027">
    <property type="entry name" value="cNMP_binding"/>
    <property type="match status" value="1"/>
</dbReference>
<dbReference type="GO" id="GO:0005221">
    <property type="term" value="F:intracellularly cyclic nucleotide-activated monoatomic cation channel activity"/>
    <property type="evidence" value="ECO:0007669"/>
    <property type="project" value="InterPro"/>
</dbReference>
<dbReference type="InterPro" id="IPR000595">
    <property type="entry name" value="cNMP-bd_dom"/>
</dbReference>
<evidence type="ECO:0000256" key="5">
    <source>
        <dbReference type="ARBA" id="ARBA00023065"/>
    </source>
</evidence>
<dbReference type="SMART" id="SM00100">
    <property type="entry name" value="cNMP"/>
    <property type="match status" value="1"/>
</dbReference>
<dbReference type="Gene3D" id="1.10.287.630">
    <property type="entry name" value="Helix hairpin bin"/>
    <property type="match status" value="1"/>
</dbReference>
<dbReference type="Proteomes" id="UP000193411">
    <property type="component" value="Unassembled WGS sequence"/>
</dbReference>
<dbReference type="CDD" id="cd00038">
    <property type="entry name" value="CAP_ED"/>
    <property type="match status" value="1"/>
</dbReference>
<evidence type="ECO:0000256" key="4">
    <source>
        <dbReference type="ARBA" id="ARBA00022989"/>
    </source>
</evidence>
<evidence type="ECO:0000256" key="7">
    <source>
        <dbReference type="ARBA" id="ARBA00023286"/>
    </source>
</evidence>